<dbReference type="GO" id="GO:0000166">
    <property type="term" value="F:nucleotide binding"/>
    <property type="evidence" value="ECO:0007669"/>
    <property type="project" value="InterPro"/>
</dbReference>
<proteinExistence type="predicted"/>
<dbReference type="Gene3D" id="3.40.50.720">
    <property type="entry name" value="NAD(P)-binding Rossmann-like Domain"/>
    <property type="match status" value="1"/>
</dbReference>
<dbReference type="Proteomes" id="UP000555103">
    <property type="component" value="Unassembled WGS sequence"/>
</dbReference>
<dbReference type="Pfam" id="PF01408">
    <property type="entry name" value="GFO_IDH_MocA"/>
    <property type="match status" value="1"/>
</dbReference>
<dbReference type="Pfam" id="PF22725">
    <property type="entry name" value="GFO_IDH_MocA_C3"/>
    <property type="match status" value="1"/>
</dbReference>
<sequence>MDILMNAMLEKKNEIRFGIIGTNSITEKILEAAKQEPRFKLTAVYSRTQKQADYFAAKHNIPHTFTSLEAMASSELIDAVYIASPNSLHAPQSILFMNHGKHVLCEKPLASNANEIREMITTAEKNNVVLMEAMKPTLTPNFLAIRDNLEKIGTIRRYFSCYCQYSSRYDDLKKGIIQNAFKPELSNGAVMDIGIYTIYPMVVLFGKPKSINATGLKLSTGVDGQGAINFEYDGMNATVLYSKIANSSLPTEIQGEEGTIVSDRINIISGVSIKYMNGEEVVISSQSPLHEYYYEIAEFIGLIQADKSQSEINSLYNSLITIEIIDEIRKQLGIVYPADKK</sequence>
<dbReference type="InterPro" id="IPR036291">
    <property type="entry name" value="NAD(P)-bd_dom_sf"/>
</dbReference>
<dbReference type="EMBL" id="JACIEP010000001">
    <property type="protein sequence ID" value="MBB4034328.1"/>
    <property type="molecule type" value="Genomic_DNA"/>
</dbReference>
<gene>
    <name evidence="3" type="ORF">GGR21_000213</name>
</gene>
<dbReference type="Gene3D" id="3.30.360.10">
    <property type="entry name" value="Dihydrodipicolinate Reductase, domain 2"/>
    <property type="match status" value="1"/>
</dbReference>
<dbReference type="RefSeq" id="WP_246347953.1">
    <property type="nucleotide sequence ID" value="NZ_JACIEP010000001.1"/>
</dbReference>
<organism evidence="3 4">
    <name type="scientific">Dysgonomonas hofstadii</name>
    <dbReference type="NCBI Taxonomy" id="637886"/>
    <lineage>
        <taxon>Bacteria</taxon>
        <taxon>Pseudomonadati</taxon>
        <taxon>Bacteroidota</taxon>
        <taxon>Bacteroidia</taxon>
        <taxon>Bacteroidales</taxon>
        <taxon>Dysgonomonadaceae</taxon>
        <taxon>Dysgonomonas</taxon>
    </lineage>
</organism>
<dbReference type="SUPFAM" id="SSF51735">
    <property type="entry name" value="NAD(P)-binding Rossmann-fold domains"/>
    <property type="match status" value="1"/>
</dbReference>
<evidence type="ECO:0000313" key="3">
    <source>
        <dbReference type="EMBL" id="MBB4034328.1"/>
    </source>
</evidence>
<dbReference type="SUPFAM" id="SSF55347">
    <property type="entry name" value="Glyceraldehyde-3-phosphate dehydrogenase-like, C-terminal domain"/>
    <property type="match status" value="1"/>
</dbReference>
<feature type="domain" description="GFO/IDH/MocA-like oxidoreductase" evidence="2">
    <location>
        <begin position="151"/>
        <end position="261"/>
    </location>
</feature>
<evidence type="ECO:0000259" key="1">
    <source>
        <dbReference type="Pfam" id="PF01408"/>
    </source>
</evidence>
<evidence type="ECO:0000313" key="4">
    <source>
        <dbReference type="Proteomes" id="UP000555103"/>
    </source>
</evidence>
<dbReference type="InterPro" id="IPR000683">
    <property type="entry name" value="Gfo/Idh/MocA-like_OxRdtase_N"/>
</dbReference>
<comment type="caution">
    <text evidence="3">The sequence shown here is derived from an EMBL/GenBank/DDBJ whole genome shotgun (WGS) entry which is preliminary data.</text>
</comment>
<reference evidence="3 4" key="1">
    <citation type="submission" date="2020-08" db="EMBL/GenBank/DDBJ databases">
        <title>Genomic Encyclopedia of Type Strains, Phase IV (KMG-IV): sequencing the most valuable type-strain genomes for metagenomic binning, comparative biology and taxonomic classification.</title>
        <authorList>
            <person name="Goeker M."/>
        </authorList>
    </citation>
    <scope>NUCLEOTIDE SEQUENCE [LARGE SCALE GENOMIC DNA]</scope>
    <source>
        <strain evidence="3 4">DSM 104969</strain>
    </source>
</reference>
<name>A0A840CJY0_9BACT</name>
<dbReference type="PANTHER" id="PTHR43054:SF1">
    <property type="entry name" value="SCYLLO-INOSITOL 2-DEHYDROGENASE (NADP(+)) IOLU"/>
    <property type="match status" value="1"/>
</dbReference>
<protein>
    <submittedName>
        <fullName evidence="3">Putative dehydrogenase</fullName>
    </submittedName>
</protein>
<accession>A0A840CJY0</accession>
<feature type="domain" description="Gfo/Idh/MocA-like oxidoreductase N-terminal" evidence="1">
    <location>
        <begin position="15"/>
        <end position="132"/>
    </location>
</feature>
<dbReference type="PANTHER" id="PTHR43054">
    <property type="match status" value="1"/>
</dbReference>
<evidence type="ECO:0000259" key="2">
    <source>
        <dbReference type="Pfam" id="PF22725"/>
    </source>
</evidence>
<dbReference type="AlphaFoldDB" id="A0A840CJY0"/>
<dbReference type="InterPro" id="IPR055170">
    <property type="entry name" value="GFO_IDH_MocA-like_dom"/>
</dbReference>
<keyword evidence="4" id="KW-1185">Reference proteome</keyword>